<dbReference type="HOGENOM" id="CLU_060077_8_2_11"/>
<accession>D9XCF4</accession>
<dbReference type="EMBL" id="GG657757">
    <property type="protein sequence ID" value="EFL32411.1"/>
    <property type="molecule type" value="Genomic_DNA"/>
</dbReference>
<evidence type="ECO:0000259" key="2">
    <source>
        <dbReference type="PROSITE" id="PS50937"/>
    </source>
</evidence>
<dbReference type="AlphaFoldDB" id="D9XCF4"/>
<organism evidence="3 4">
    <name type="scientific">Streptomyces viridochromogenes (strain DSM 40736 / JCM 4977 / BCRC 1201 / Tue 494)</name>
    <dbReference type="NCBI Taxonomy" id="591159"/>
    <lineage>
        <taxon>Bacteria</taxon>
        <taxon>Bacillati</taxon>
        <taxon>Actinomycetota</taxon>
        <taxon>Actinomycetes</taxon>
        <taxon>Kitasatosporales</taxon>
        <taxon>Streptomycetaceae</taxon>
        <taxon>Streptomyces</taxon>
    </lineage>
</organism>
<dbReference type="CDD" id="cd01109">
    <property type="entry name" value="HTH_YyaN"/>
    <property type="match status" value="1"/>
</dbReference>
<dbReference type="SMART" id="SM00422">
    <property type="entry name" value="HTH_MERR"/>
    <property type="match status" value="1"/>
</dbReference>
<keyword evidence="4" id="KW-1185">Reference proteome</keyword>
<name>D9XCF4_STRVT</name>
<dbReference type="GO" id="GO:0003700">
    <property type="term" value="F:DNA-binding transcription factor activity"/>
    <property type="evidence" value="ECO:0007669"/>
    <property type="project" value="InterPro"/>
</dbReference>
<dbReference type="STRING" id="591159.SSQG_02929"/>
<dbReference type="SUPFAM" id="SSF46955">
    <property type="entry name" value="Putative DNA-binding domain"/>
    <property type="match status" value="1"/>
</dbReference>
<dbReference type="GO" id="GO:0003677">
    <property type="term" value="F:DNA binding"/>
    <property type="evidence" value="ECO:0007669"/>
    <property type="project" value="UniProtKB-KW"/>
</dbReference>
<dbReference type="PROSITE" id="PS50937">
    <property type="entry name" value="HTH_MERR_2"/>
    <property type="match status" value="1"/>
</dbReference>
<dbReference type="Pfam" id="PF13411">
    <property type="entry name" value="MerR_1"/>
    <property type="match status" value="1"/>
</dbReference>
<keyword evidence="1" id="KW-0238">DNA-binding</keyword>
<dbReference type="Proteomes" id="UP000004184">
    <property type="component" value="Unassembled WGS sequence"/>
</dbReference>
<sequence length="147" mass="16481">MGSRLYGMATTEPRAQALSIGEVARRTGLSVHALRFYEREGLLVGPVQRTTGGRRRYTEVDVDWLLICVKLRESGMPLAELKRFAELVRHGPGNEAERLQLLDAHQQRVEAQIRALEECRSVIAWKTSVYAEHLARGEAGGLWDPTA</sequence>
<dbReference type="PANTHER" id="PTHR30204:SF98">
    <property type="entry name" value="HTH-TYPE TRANSCRIPTIONAL REGULATOR ADHR"/>
    <property type="match status" value="1"/>
</dbReference>
<evidence type="ECO:0000313" key="3">
    <source>
        <dbReference type="EMBL" id="EFL32411.1"/>
    </source>
</evidence>
<evidence type="ECO:0000313" key="4">
    <source>
        <dbReference type="Proteomes" id="UP000004184"/>
    </source>
</evidence>
<dbReference type="eggNOG" id="COG0789">
    <property type="taxonomic scope" value="Bacteria"/>
</dbReference>
<protein>
    <submittedName>
        <fullName evidence="3">Cd(II)/Pb(II)-responsive transcriptional regulator</fullName>
    </submittedName>
</protein>
<feature type="domain" description="HTH merR-type" evidence="2">
    <location>
        <begin position="17"/>
        <end position="87"/>
    </location>
</feature>
<gene>
    <name evidence="3" type="ORF">SSQG_02929</name>
</gene>
<dbReference type="PRINTS" id="PR00040">
    <property type="entry name" value="HTHMERR"/>
</dbReference>
<proteinExistence type="predicted"/>
<dbReference type="InterPro" id="IPR047057">
    <property type="entry name" value="MerR_fam"/>
</dbReference>
<dbReference type="InterPro" id="IPR009061">
    <property type="entry name" value="DNA-bd_dom_put_sf"/>
</dbReference>
<reference evidence="4" key="1">
    <citation type="submission" date="2009-02" db="EMBL/GenBank/DDBJ databases">
        <title>Annotation of Streptomyces viridochromogenes strain DSM 40736.</title>
        <authorList>
            <consortium name="The Broad Institute Genome Sequencing Platform"/>
            <consortium name="Broad Institute Microbial Sequencing Center"/>
            <person name="Fischbach M."/>
            <person name="Godfrey P."/>
            <person name="Ward D."/>
            <person name="Young S."/>
            <person name="Zeng Q."/>
            <person name="Koehrsen M."/>
            <person name="Alvarado L."/>
            <person name="Berlin A.M."/>
            <person name="Bochicchio J."/>
            <person name="Borenstein D."/>
            <person name="Chapman S.B."/>
            <person name="Chen Z."/>
            <person name="Engels R."/>
            <person name="Freedman E."/>
            <person name="Gellesch M."/>
            <person name="Goldberg J."/>
            <person name="Griggs A."/>
            <person name="Gujja S."/>
            <person name="Heilman E.R."/>
            <person name="Heiman D.I."/>
            <person name="Hepburn T.A."/>
            <person name="Howarth C."/>
            <person name="Jen D."/>
            <person name="Larson L."/>
            <person name="Lewis B."/>
            <person name="Mehta T."/>
            <person name="Park D."/>
            <person name="Pearson M."/>
            <person name="Richards J."/>
            <person name="Roberts A."/>
            <person name="Saif S."/>
            <person name="Shea T.D."/>
            <person name="Shenoy N."/>
            <person name="Sisk P."/>
            <person name="Stolte C."/>
            <person name="Sykes S.N."/>
            <person name="Thomson T."/>
            <person name="Walk T."/>
            <person name="White J."/>
            <person name="Yandava C."/>
            <person name="Straight P."/>
            <person name="Clardy J."/>
            <person name="Hung D."/>
            <person name="Kolter R."/>
            <person name="Mekalanos J."/>
            <person name="Walker S."/>
            <person name="Walsh C.T."/>
            <person name="Wieland-Brown L.C."/>
            <person name="Haas B."/>
            <person name="Nusbaum C."/>
            <person name="Birren B."/>
        </authorList>
    </citation>
    <scope>NUCLEOTIDE SEQUENCE [LARGE SCALE GENOMIC DNA]</scope>
    <source>
        <strain evidence="4">DSM 40736 / JCM 4977 / BCRC 1201 / Tue 494</strain>
    </source>
</reference>
<dbReference type="PROSITE" id="PS00552">
    <property type="entry name" value="HTH_MERR_1"/>
    <property type="match status" value="1"/>
</dbReference>
<dbReference type="PANTHER" id="PTHR30204">
    <property type="entry name" value="REDOX-CYCLING DRUG-SENSING TRANSCRIPTIONAL ACTIVATOR SOXR"/>
    <property type="match status" value="1"/>
</dbReference>
<dbReference type="InterPro" id="IPR000551">
    <property type="entry name" value="MerR-type_HTH_dom"/>
</dbReference>
<dbReference type="Gene3D" id="1.10.1660.10">
    <property type="match status" value="1"/>
</dbReference>
<evidence type="ECO:0000256" key="1">
    <source>
        <dbReference type="ARBA" id="ARBA00023125"/>
    </source>
</evidence>